<reference evidence="2 3" key="1">
    <citation type="journal article" date="2023" name="Plants (Basel)">
        <title>Bridging the Gap: Combining Genomics and Transcriptomics Approaches to Understand Stylosanthes scabra, an Orphan Legume from the Brazilian Caatinga.</title>
        <authorList>
            <person name="Ferreira-Neto J.R.C."/>
            <person name="da Silva M.D."/>
            <person name="Binneck E."/>
            <person name="de Melo N.F."/>
            <person name="da Silva R.H."/>
            <person name="de Melo A.L.T.M."/>
            <person name="Pandolfi V."/>
            <person name="Bustamante F.O."/>
            <person name="Brasileiro-Vidal A.C."/>
            <person name="Benko-Iseppon A.M."/>
        </authorList>
    </citation>
    <scope>NUCLEOTIDE SEQUENCE [LARGE SCALE GENOMIC DNA]</scope>
    <source>
        <tissue evidence="2">Leaves</tissue>
    </source>
</reference>
<evidence type="ECO:0000313" key="2">
    <source>
        <dbReference type="EMBL" id="MED6202306.1"/>
    </source>
</evidence>
<gene>
    <name evidence="2" type="ORF">PIB30_104024</name>
</gene>
<dbReference type="EMBL" id="JASCZI010214950">
    <property type="protein sequence ID" value="MED6202306.1"/>
    <property type="molecule type" value="Genomic_DNA"/>
</dbReference>
<accession>A0ABU6XXD6</accession>
<feature type="signal peptide" evidence="1">
    <location>
        <begin position="1"/>
        <end position="18"/>
    </location>
</feature>
<keyword evidence="3" id="KW-1185">Reference proteome</keyword>
<protein>
    <submittedName>
        <fullName evidence="2">Uncharacterized protein</fullName>
    </submittedName>
</protein>
<feature type="non-terminal residue" evidence="2">
    <location>
        <position position="1"/>
    </location>
</feature>
<evidence type="ECO:0000313" key="3">
    <source>
        <dbReference type="Proteomes" id="UP001341840"/>
    </source>
</evidence>
<comment type="caution">
    <text evidence="2">The sequence shown here is derived from an EMBL/GenBank/DDBJ whole genome shotgun (WGS) entry which is preliminary data.</text>
</comment>
<feature type="chain" id="PRO_5045767332" evidence="1">
    <location>
        <begin position="19"/>
        <end position="131"/>
    </location>
</feature>
<name>A0ABU6XXD6_9FABA</name>
<evidence type="ECO:0000256" key="1">
    <source>
        <dbReference type="SAM" id="SignalP"/>
    </source>
</evidence>
<proteinExistence type="predicted"/>
<dbReference type="Proteomes" id="UP001341840">
    <property type="component" value="Unassembled WGS sequence"/>
</dbReference>
<sequence>VASIFITLSASIFLILHTKLLVPPQDIAVVVPSSQRHRLVTSVHSQRRRPCLRVVAAPSLDLIAGESVAHLAIQCTHVVEFRNLEEQRDLEIGIANFVLTSHPPPSTSSDAISGSIKSNKVRGSHGVGMIF</sequence>
<keyword evidence="1" id="KW-0732">Signal</keyword>
<organism evidence="2 3">
    <name type="scientific">Stylosanthes scabra</name>
    <dbReference type="NCBI Taxonomy" id="79078"/>
    <lineage>
        <taxon>Eukaryota</taxon>
        <taxon>Viridiplantae</taxon>
        <taxon>Streptophyta</taxon>
        <taxon>Embryophyta</taxon>
        <taxon>Tracheophyta</taxon>
        <taxon>Spermatophyta</taxon>
        <taxon>Magnoliopsida</taxon>
        <taxon>eudicotyledons</taxon>
        <taxon>Gunneridae</taxon>
        <taxon>Pentapetalae</taxon>
        <taxon>rosids</taxon>
        <taxon>fabids</taxon>
        <taxon>Fabales</taxon>
        <taxon>Fabaceae</taxon>
        <taxon>Papilionoideae</taxon>
        <taxon>50 kb inversion clade</taxon>
        <taxon>dalbergioids sensu lato</taxon>
        <taxon>Dalbergieae</taxon>
        <taxon>Pterocarpus clade</taxon>
        <taxon>Stylosanthes</taxon>
    </lineage>
</organism>